<dbReference type="EMBL" id="SLXT01000001">
    <property type="protein sequence ID" value="TCP68979.1"/>
    <property type="molecule type" value="Genomic_DNA"/>
</dbReference>
<reference evidence="1 2" key="1">
    <citation type="submission" date="2019-03" db="EMBL/GenBank/DDBJ databases">
        <title>Genomic Encyclopedia of Type Strains, Phase IV (KMG-IV): sequencing the most valuable type-strain genomes for metagenomic binning, comparative biology and taxonomic classification.</title>
        <authorList>
            <person name="Goeker M."/>
        </authorList>
    </citation>
    <scope>NUCLEOTIDE SEQUENCE [LARGE SCALE GENOMIC DNA]</scope>
    <source>
        <strain evidence="1 2">DSM 11170</strain>
    </source>
</reference>
<gene>
    <name evidence="1" type="ORF">EDD73_101147</name>
</gene>
<name>A0A4R2S0N8_9FIRM</name>
<dbReference type="Proteomes" id="UP000294813">
    <property type="component" value="Unassembled WGS sequence"/>
</dbReference>
<proteinExistence type="predicted"/>
<accession>A0A4R2S0N8</accession>
<comment type="caution">
    <text evidence="1">The sequence shown here is derived from an EMBL/GenBank/DDBJ whole genome shotgun (WGS) entry which is preliminary data.</text>
</comment>
<dbReference type="AlphaFoldDB" id="A0A4R2S0N8"/>
<organism evidence="1 2">
    <name type="scientific">Heliophilum fasciatum</name>
    <dbReference type="NCBI Taxonomy" id="35700"/>
    <lineage>
        <taxon>Bacteria</taxon>
        <taxon>Bacillati</taxon>
        <taxon>Bacillota</taxon>
        <taxon>Clostridia</taxon>
        <taxon>Eubacteriales</taxon>
        <taxon>Heliobacteriaceae</taxon>
        <taxon>Heliophilum</taxon>
    </lineage>
</organism>
<sequence>MTALQPKKKKCVCSHLQKAHEDGKVSAISYDAGMDPQGVPELWDDPGVPHIAEYDLLPEIERDPQ</sequence>
<evidence type="ECO:0000313" key="1">
    <source>
        <dbReference type="EMBL" id="TCP68979.1"/>
    </source>
</evidence>
<evidence type="ECO:0000313" key="2">
    <source>
        <dbReference type="Proteomes" id="UP000294813"/>
    </source>
</evidence>
<keyword evidence="2" id="KW-1185">Reference proteome</keyword>
<dbReference type="RefSeq" id="WP_131917770.1">
    <property type="nucleotide sequence ID" value="NZ_JAOQNU010000001.1"/>
</dbReference>
<protein>
    <submittedName>
        <fullName evidence="1">Uncharacterized protein</fullName>
    </submittedName>
</protein>